<evidence type="ECO:0000313" key="1">
    <source>
        <dbReference type="EMBL" id="KAI3909585.1"/>
    </source>
</evidence>
<sequence>MLPEIPSLFLQVCNPSFAFIRFFFWSSSVITRRDSNHHDLYSMEVCQYTEEALDAAIKKFEGFGKTLVFKPSRDMAATKSTKDLHFEEMESFLLEFIGEILRLAVKRSLFQTTATTTKICFQWRFVSTRKIPYMLPSENLKASARLLCLNHLVIWPQSTTLKTGRRILRSWKGIH</sequence>
<proteinExistence type="predicted"/>
<comment type="caution">
    <text evidence="1">The sequence shown here is derived from an EMBL/GenBank/DDBJ whole genome shotgun (WGS) entry which is preliminary data.</text>
</comment>
<gene>
    <name evidence="1" type="ORF">MKW98_014002</name>
</gene>
<keyword evidence="2" id="KW-1185">Reference proteome</keyword>
<reference evidence="1" key="1">
    <citation type="submission" date="2022-04" db="EMBL/GenBank/DDBJ databases">
        <title>A functionally conserved STORR gene fusion in Papaver species that diverged 16.8 million years ago.</title>
        <authorList>
            <person name="Catania T."/>
        </authorList>
    </citation>
    <scope>NUCLEOTIDE SEQUENCE</scope>
    <source>
        <strain evidence="1">S-188037</strain>
    </source>
</reference>
<name>A0AAD4SJ23_9MAGN</name>
<protein>
    <submittedName>
        <fullName evidence="1">Uncharacterized protein</fullName>
    </submittedName>
</protein>
<organism evidence="1 2">
    <name type="scientific">Papaver atlanticum</name>
    <dbReference type="NCBI Taxonomy" id="357466"/>
    <lineage>
        <taxon>Eukaryota</taxon>
        <taxon>Viridiplantae</taxon>
        <taxon>Streptophyta</taxon>
        <taxon>Embryophyta</taxon>
        <taxon>Tracheophyta</taxon>
        <taxon>Spermatophyta</taxon>
        <taxon>Magnoliopsida</taxon>
        <taxon>Ranunculales</taxon>
        <taxon>Papaveraceae</taxon>
        <taxon>Papaveroideae</taxon>
        <taxon>Papaver</taxon>
    </lineage>
</organism>
<dbReference type="AlphaFoldDB" id="A0AAD4SJ23"/>
<dbReference type="EMBL" id="JAJJMB010010315">
    <property type="protein sequence ID" value="KAI3909585.1"/>
    <property type="molecule type" value="Genomic_DNA"/>
</dbReference>
<dbReference type="Proteomes" id="UP001202328">
    <property type="component" value="Unassembled WGS sequence"/>
</dbReference>
<feature type="non-terminal residue" evidence="1">
    <location>
        <position position="1"/>
    </location>
</feature>
<accession>A0AAD4SJ23</accession>
<evidence type="ECO:0000313" key="2">
    <source>
        <dbReference type="Proteomes" id="UP001202328"/>
    </source>
</evidence>